<feature type="transmembrane region" description="Helical" evidence="10">
    <location>
        <begin position="345"/>
        <end position="365"/>
    </location>
</feature>
<feature type="transmembrane region" description="Helical" evidence="10">
    <location>
        <begin position="79"/>
        <end position="100"/>
    </location>
</feature>
<sequence>MIVMAVTAALAALVAVLGLTAVLGSYGRRRTERTTSDFLVASRGVTPLWNASAISSEYISAAAFLGTAGLVLAHGADMLWLPLGAVAGYVLLLALVTAPLRRSGAYTISDFAEWRLGSRVVRRLVSWCVIFIGWFYLLPQFQGVGVTLRVLTRAPVWAGWAVVVAVVLLLVLSGGMRSITAVQAVQFWIKLVAVAVPAVAVLSVWQLDGAADPTTGGPPRFERVTDVRVETGVTVRVAHPTRVRVTGTVDGAAHDGADLTLAPGGHTVGEGATLTFPAGARVPHVDHVPARDGTRWSMPDGASLDHGLYAVYSALLGVVLGTVGLPHILMRFYTNTCGRAARRTAAMVPVLLSLFYVFPALYGALGRVYMPELLMTGDTDATILMLPQQLLPDPAGALLTGLVAAGAFAAFISTSCGIVVAIAGTVAQCVGRGSVTVFRLGVVFALVVPLALVSEIGTLGSAVLVTLALTVSACSLCPLLVLGLWWRGLTAAGAGAGLVVGGGLAVAAGVAALFGGPWTGWPAALLEQPALVVAPISFAVMVGVSLATRRSVPRRADRAMARMHLPEEIVIR</sequence>
<feature type="transmembrane region" description="Helical" evidence="10">
    <location>
        <begin position="187"/>
        <end position="207"/>
    </location>
</feature>
<dbReference type="Pfam" id="PF00474">
    <property type="entry name" value="SSF"/>
    <property type="match status" value="2"/>
</dbReference>
<evidence type="ECO:0000256" key="6">
    <source>
        <dbReference type="ARBA" id="ARBA00022847"/>
    </source>
</evidence>
<comment type="caution">
    <text evidence="11">The sequence shown here is derived from an EMBL/GenBank/DDBJ whole genome shotgun (WGS) entry which is preliminary data.</text>
</comment>
<keyword evidence="4" id="KW-1003">Cell membrane</keyword>
<dbReference type="InterPro" id="IPR050277">
    <property type="entry name" value="Sodium:Solute_Symporter"/>
</dbReference>
<keyword evidence="7 10" id="KW-1133">Transmembrane helix</keyword>
<dbReference type="PROSITE" id="PS50283">
    <property type="entry name" value="NA_SOLUT_SYMP_3"/>
    <property type="match status" value="1"/>
</dbReference>
<dbReference type="GO" id="GO:0006847">
    <property type="term" value="P:plasma membrane acetate transport"/>
    <property type="evidence" value="ECO:0007669"/>
    <property type="project" value="TreeGrafter"/>
</dbReference>
<evidence type="ECO:0000256" key="7">
    <source>
        <dbReference type="ARBA" id="ARBA00022989"/>
    </source>
</evidence>
<dbReference type="PANTHER" id="PTHR48086:SF6">
    <property type="entry name" value="CATION_ACETATE SYMPORTER ACTP"/>
    <property type="match status" value="1"/>
</dbReference>
<feature type="transmembrane region" description="Helical" evidence="10">
    <location>
        <begin position="459"/>
        <end position="486"/>
    </location>
</feature>
<evidence type="ECO:0000256" key="1">
    <source>
        <dbReference type="ARBA" id="ARBA00004651"/>
    </source>
</evidence>
<proteinExistence type="inferred from homology"/>
<dbReference type="AlphaFoldDB" id="A0A7W3LSQ8"/>
<feature type="transmembrane region" description="Helical" evidence="10">
    <location>
        <begin position="498"/>
        <end position="518"/>
    </location>
</feature>
<keyword evidence="8 10" id="KW-0472">Membrane</keyword>
<comment type="similarity">
    <text evidence="2 9">Belongs to the sodium:solute symporter (SSF) (TC 2.A.21) family.</text>
</comment>
<dbReference type="Proteomes" id="UP000572680">
    <property type="component" value="Unassembled WGS sequence"/>
</dbReference>
<evidence type="ECO:0000256" key="2">
    <source>
        <dbReference type="ARBA" id="ARBA00006434"/>
    </source>
</evidence>
<keyword evidence="12" id="KW-1185">Reference proteome</keyword>
<feature type="transmembrane region" description="Helical" evidence="10">
    <location>
        <begin position="309"/>
        <end position="333"/>
    </location>
</feature>
<accession>A0A7W3LSQ8</accession>
<feature type="transmembrane region" description="Helical" evidence="10">
    <location>
        <begin position="48"/>
        <end position="73"/>
    </location>
</feature>
<organism evidence="11 12">
    <name type="scientific">Actinomadura namibiensis</name>
    <dbReference type="NCBI Taxonomy" id="182080"/>
    <lineage>
        <taxon>Bacteria</taxon>
        <taxon>Bacillati</taxon>
        <taxon>Actinomycetota</taxon>
        <taxon>Actinomycetes</taxon>
        <taxon>Streptosporangiales</taxon>
        <taxon>Thermomonosporaceae</taxon>
        <taxon>Actinomadura</taxon>
    </lineage>
</organism>
<dbReference type="GO" id="GO:0015293">
    <property type="term" value="F:symporter activity"/>
    <property type="evidence" value="ECO:0007669"/>
    <property type="project" value="UniProtKB-KW"/>
</dbReference>
<evidence type="ECO:0000256" key="10">
    <source>
        <dbReference type="SAM" id="Phobius"/>
    </source>
</evidence>
<feature type="transmembrane region" description="Helical" evidence="10">
    <location>
        <begin position="435"/>
        <end position="453"/>
    </location>
</feature>
<protein>
    <submittedName>
        <fullName evidence="11">Na+(H+)/acetate symporter ActP</fullName>
    </submittedName>
</protein>
<dbReference type="CDD" id="cd11480">
    <property type="entry name" value="SLC5sbd_u4"/>
    <property type="match status" value="1"/>
</dbReference>
<evidence type="ECO:0000256" key="8">
    <source>
        <dbReference type="ARBA" id="ARBA00023136"/>
    </source>
</evidence>
<dbReference type="GO" id="GO:0015123">
    <property type="term" value="F:acetate transmembrane transporter activity"/>
    <property type="evidence" value="ECO:0007669"/>
    <property type="project" value="TreeGrafter"/>
</dbReference>
<evidence type="ECO:0000256" key="5">
    <source>
        <dbReference type="ARBA" id="ARBA00022692"/>
    </source>
</evidence>
<dbReference type="InterPro" id="IPR038377">
    <property type="entry name" value="Na/Glc_symporter_sf"/>
</dbReference>
<dbReference type="PANTHER" id="PTHR48086">
    <property type="entry name" value="SODIUM/PROLINE SYMPORTER-RELATED"/>
    <property type="match status" value="1"/>
</dbReference>
<evidence type="ECO:0000256" key="3">
    <source>
        <dbReference type="ARBA" id="ARBA00022448"/>
    </source>
</evidence>
<comment type="subcellular location">
    <subcellularLocation>
        <location evidence="1">Cell membrane</location>
        <topology evidence="1">Multi-pass membrane protein</topology>
    </subcellularLocation>
</comment>
<dbReference type="EMBL" id="JACJIA010000007">
    <property type="protein sequence ID" value="MBA8953520.1"/>
    <property type="molecule type" value="Genomic_DNA"/>
</dbReference>
<name>A0A7W3LSQ8_ACTNM</name>
<dbReference type="InterPro" id="IPR001734">
    <property type="entry name" value="Na/solute_symporter"/>
</dbReference>
<feature type="transmembrane region" description="Helical" evidence="10">
    <location>
        <begin position="157"/>
        <end position="175"/>
    </location>
</feature>
<evidence type="ECO:0000256" key="9">
    <source>
        <dbReference type="RuleBase" id="RU362091"/>
    </source>
</evidence>
<evidence type="ECO:0000313" key="12">
    <source>
        <dbReference type="Proteomes" id="UP000572680"/>
    </source>
</evidence>
<dbReference type="GO" id="GO:0005886">
    <property type="term" value="C:plasma membrane"/>
    <property type="evidence" value="ECO:0007669"/>
    <property type="project" value="UniProtKB-SubCell"/>
</dbReference>
<dbReference type="Gene3D" id="1.20.1730.10">
    <property type="entry name" value="Sodium/glucose cotransporter"/>
    <property type="match status" value="1"/>
</dbReference>
<keyword evidence="5 10" id="KW-0812">Transmembrane</keyword>
<reference evidence="11 12" key="1">
    <citation type="submission" date="2020-08" db="EMBL/GenBank/DDBJ databases">
        <title>Genomic Encyclopedia of Type Strains, Phase IV (KMG-IV): sequencing the most valuable type-strain genomes for metagenomic binning, comparative biology and taxonomic classification.</title>
        <authorList>
            <person name="Goeker M."/>
        </authorList>
    </citation>
    <scope>NUCLEOTIDE SEQUENCE [LARGE SCALE GENOMIC DNA]</scope>
    <source>
        <strain evidence="11 12">DSM 44197</strain>
    </source>
</reference>
<keyword evidence="6" id="KW-0769">Symport</keyword>
<feature type="transmembrane region" description="Helical" evidence="10">
    <location>
        <begin position="395"/>
        <end position="423"/>
    </location>
</feature>
<gene>
    <name evidence="11" type="ORF">HNR61_005173</name>
</gene>
<feature type="transmembrane region" description="Helical" evidence="10">
    <location>
        <begin position="120"/>
        <end position="137"/>
    </location>
</feature>
<feature type="transmembrane region" description="Helical" evidence="10">
    <location>
        <begin position="530"/>
        <end position="548"/>
    </location>
</feature>
<keyword evidence="3" id="KW-0813">Transport</keyword>
<evidence type="ECO:0000256" key="4">
    <source>
        <dbReference type="ARBA" id="ARBA00022475"/>
    </source>
</evidence>
<evidence type="ECO:0000313" key="11">
    <source>
        <dbReference type="EMBL" id="MBA8953520.1"/>
    </source>
</evidence>
<feature type="transmembrane region" description="Helical" evidence="10">
    <location>
        <begin position="6"/>
        <end position="27"/>
    </location>
</feature>